<dbReference type="EMBL" id="BAABHK010000023">
    <property type="protein sequence ID" value="GAA4638588.1"/>
    <property type="molecule type" value="Genomic_DNA"/>
</dbReference>
<name>A0ABP8UUQ0_9ACTN</name>
<protein>
    <submittedName>
        <fullName evidence="2">Uncharacterized protein</fullName>
    </submittedName>
</protein>
<gene>
    <name evidence="2" type="ORF">GCM10023196_096940</name>
</gene>
<accession>A0ABP8UUQ0</accession>
<keyword evidence="3" id="KW-1185">Reference proteome</keyword>
<sequence>MDAAGDVGEENGVNPCAVTTGFFLLGRCGRPSVTVCRCGRPVCAEHVDPQGLCPECAAAQAYADPFHPGWARGYRRRYYEQSSGQYSDPLWYSQFDSYDRDQFDTDDGFDVGGDTGDDGGFDVGGDDGNDWVDS</sequence>
<proteinExistence type="predicted"/>
<dbReference type="Proteomes" id="UP001501442">
    <property type="component" value="Unassembled WGS sequence"/>
</dbReference>
<evidence type="ECO:0000256" key="1">
    <source>
        <dbReference type="SAM" id="MobiDB-lite"/>
    </source>
</evidence>
<evidence type="ECO:0000313" key="3">
    <source>
        <dbReference type="Proteomes" id="UP001501442"/>
    </source>
</evidence>
<comment type="caution">
    <text evidence="2">The sequence shown here is derived from an EMBL/GenBank/DDBJ whole genome shotgun (WGS) entry which is preliminary data.</text>
</comment>
<organism evidence="2 3">
    <name type="scientific">Actinoallomurus vinaceus</name>
    <dbReference type="NCBI Taxonomy" id="1080074"/>
    <lineage>
        <taxon>Bacteria</taxon>
        <taxon>Bacillati</taxon>
        <taxon>Actinomycetota</taxon>
        <taxon>Actinomycetes</taxon>
        <taxon>Streptosporangiales</taxon>
        <taxon>Thermomonosporaceae</taxon>
        <taxon>Actinoallomurus</taxon>
    </lineage>
</organism>
<feature type="compositionally biased region" description="Acidic residues" evidence="1">
    <location>
        <begin position="104"/>
        <end position="134"/>
    </location>
</feature>
<reference evidence="3" key="1">
    <citation type="journal article" date="2019" name="Int. J. Syst. Evol. Microbiol.">
        <title>The Global Catalogue of Microorganisms (GCM) 10K type strain sequencing project: providing services to taxonomists for standard genome sequencing and annotation.</title>
        <authorList>
            <consortium name="The Broad Institute Genomics Platform"/>
            <consortium name="The Broad Institute Genome Sequencing Center for Infectious Disease"/>
            <person name="Wu L."/>
            <person name="Ma J."/>
        </authorList>
    </citation>
    <scope>NUCLEOTIDE SEQUENCE [LARGE SCALE GENOMIC DNA]</scope>
    <source>
        <strain evidence="3">JCM 17939</strain>
    </source>
</reference>
<evidence type="ECO:0000313" key="2">
    <source>
        <dbReference type="EMBL" id="GAA4638588.1"/>
    </source>
</evidence>
<feature type="region of interest" description="Disordered" evidence="1">
    <location>
        <begin position="102"/>
        <end position="134"/>
    </location>
</feature>